<gene>
    <name evidence="2" type="ORF">LCGC14_2043300</name>
</gene>
<name>A0A0F9ER30_9ZZZZ</name>
<organism evidence="2">
    <name type="scientific">marine sediment metagenome</name>
    <dbReference type="NCBI Taxonomy" id="412755"/>
    <lineage>
        <taxon>unclassified sequences</taxon>
        <taxon>metagenomes</taxon>
        <taxon>ecological metagenomes</taxon>
    </lineage>
</organism>
<keyword evidence="1" id="KW-0812">Transmembrane</keyword>
<sequence length="385" mass="43715">MLSPIDRLGNRVKAVIVDGFTAVFTAIITVLTWPFVTAMDAVADYLDTKLQVGSYPGQHASVKLGFDQGMWADVQADIQKTTGIARFITSVLFTTFGILGILTAMLGIGSRRALYMYNRILRNQLVGPDEAVAAWFRGYISEADMQEIGQSHGFDGSGMNIKQVNQTNIPDFGFLRELVNRGLMAETEAVRQLKYSGFKPEHAEEISKLFKIIPGVQDLITMAVREAFTPEIIAQYNLYADFPEEFASAAEQVGLTREWSLKYWAMHWRLPGVQQGYEMMHRGVIDVDDMRMLLRTSDVMPFWREKLIEISFRPYSRVDVRRMYKTGVLDRAGVLRAYLDLGYSPEKAEKMTQFTELFGVEAERELTKSDVLNAYKRRLFTEAEA</sequence>
<feature type="transmembrane region" description="Helical" evidence="1">
    <location>
        <begin position="12"/>
        <end position="36"/>
    </location>
</feature>
<dbReference type="AlphaFoldDB" id="A0A0F9ER30"/>
<proteinExistence type="predicted"/>
<evidence type="ECO:0000256" key="1">
    <source>
        <dbReference type="SAM" id="Phobius"/>
    </source>
</evidence>
<dbReference type="EMBL" id="LAZR01023995">
    <property type="protein sequence ID" value="KKL76598.1"/>
    <property type="molecule type" value="Genomic_DNA"/>
</dbReference>
<protein>
    <submittedName>
        <fullName evidence="2">Uncharacterized protein</fullName>
    </submittedName>
</protein>
<keyword evidence="1" id="KW-0472">Membrane</keyword>
<comment type="caution">
    <text evidence="2">The sequence shown here is derived from an EMBL/GenBank/DDBJ whole genome shotgun (WGS) entry which is preliminary data.</text>
</comment>
<keyword evidence="1" id="KW-1133">Transmembrane helix</keyword>
<feature type="non-terminal residue" evidence="2">
    <location>
        <position position="385"/>
    </location>
</feature>
<reference evidence="2" key="1">
    <citation type="journal article" date="2015" name="Nature">
        <title>Complex archaea that bridge the gap between prokaryotes and eukaryotes.</title>
        <authorList>
            <person name="Spang A."/>
            <person name="Saw J.H."/>
            <person name="Jorgensen S.L."/>
            <person name="Zaremba-Niedzwiedzka K."/>
            <person name="Martijn J."/>
            <person name="Lind A.E."/>
            <person name="van Eijk R."/>
            <person name="Schleper C."/>
            <person name="Guy L."/>
            <person name="Ettema T.J."/>
        </authorList>
    </citation>
    <scope>NUCLEOTIDE SEQUENCE</scope>
</reference>
<evidence type="ECO:0000313" key="2">
    <source>
        <dbReference type="EMBL" id="KKL76598.1"/>
    </source>
</evidence>
<feature type="transmembrane region" description="Helical" evidence="1">
    <location>
        <begin position="87"/>
        <end position="109"/>
    </location>
</feature>
<accession>A0A0F9ER30</accession>